<reference evidence="1 2" key="1">
    <citation type="submission" date="2020-04" db="EMBL/GenBank/DDBJ databases">
        <title>Massilia sp. nov., a cold adapted bacteria isolated from Arctic soil.</title>
        <authorList>
            <person name="Son J."/>
            <person name="Ka J.-O."/>
        </authorList>
    </citation>
    <scope>NUCLEOTIDE SEQUENCE [LARGE SCALE GENOMIC DNA]</scope>
    <source>
        <strain evidence="1 2">ML15P13</strain>
    </source>
</reference>
<comment type="caution">
    <text evidence="1">The sequence shown here is derived from an EMBL/GenBank/DDBJ whole genome shotgun (WGS) entry which is preliminary data.</text>
</comment>
<dbReference type="Gene3D" id="3.40.30.10">
    <property type="entry name" value="Glutaredoxin"/>
    <property type="match status" value="1"/>
</dbReference>
<keyword evidence="2" id="KW-1185">Reference proteome</keyword>
<dbReference type="RefSeq" id="WP_171080986.1">
    <property type="nucleotide sequence ID" value="NZ_JABAIV010000001.1"/>
</dbReference>
<dbReference type="EMBL" id="JABAIV010000001">
    <property type="protein sequence ID" value="NNG22005.1"/>
    <property type="molecule type" value="Genomic_DNA"/>
</dbReference>
<name>A0A7Y2JVW6_9BURK</name>
<protein>
    <recommendedName>
        <fullName evidence="3">Thioredoxin family protein</fullName>
    </recommendedName>
</protein>
<evidence type="ECO:0000313" key="1">
    <source>
        <dbReference type="EMBL" id="NNG22005.1"/>
    </source>
</evidence>
<evidence type="ECO:0000313" key="2">
    <source>
        <dbReference type="Proteomes" id="UP000533905"/>
    </source>
</evidence>
<evidence type="ECO:0008006" key="3">
    <source>
        <dbReference type="Google" id="ProtNLM"/>
    </source>
</evidence>
<dbReference type="AlphaFoldDB" id="A0A7Y2JVW6"/>
<dbReference type="Proteomes" id="UP000533905">
    <property type="component" value="Unassembled WGS sequence"/>
</dbReference>
<gene>
    <name evidence="1" type="ORF">HGB41_03150</name>
</gene>
<sequence length="99" mass="10413">MNHPPIATRSTLISESSCILFHDGCRLCLDIAQTLELTIPGLTVIDLGAHPELKFEAVVRGIEQLPSLVVGSKVLTISPHSVIDHVGADAAHAPADIAS</sequence>
<proteinExistence type="predicted"/>
<accession>A0A7Y2JVW6</accession>
<organism evidence="1 2">
    <name type="scientific">Telluria aromaticivorans</name>
    <dbReference type="NCBI Taxonomy" id="2725995"/>
    <lineage>
        <taxon>Bacteria</taxon>
        <taxon>Pseudomonadati</taxon>
        <taxon>Pseudomonadota</taxon>
        <taxon>Betaproteobacteria</taxon>
        <taxon>Burkholderiales</taxon>
        <taxon>Oxalobacteraceae</taxon>
        <taxon>Telluria group</taxon>
        <taxon>Telluria</taxon>
    </lineage>
</organism>